<proteinExistence type="predicted"/>
<organism evidence="1 2">
    <name type="scientific">Arctium lappa</name>
    <name type="common">Greater burdock</name>
    <name type="synonym">Lappa major</name>
    <dbReference type="NCBI Taxonomy" id="4217"/>
    <lineage>
        <taxon>Eukaryota</taxon>
        <taxon>Viridiplantae</taxon>
        <taxon>Streptophyta</taxon>
        <taxon>Embryophyta</taxon>
        <taxon>Tracheophyta</taxon>
        <taxon>Spermatophyta</taxon>
        <taxon>Magnoliopsida</taxon>
        <taxon>eudicotyledons</taxon>
        <taxon>Gunneridae</taxon>
        <taxon>Pentapetalae</taxon>
        <taxon>asterids</taxon>
        <taxon>campanulids</taxon>
        <taxon>Asterales</taxon>
        <taxon>Asteraceae</taxon>
        <taxon>Carduoideae</taxon>
        <taxon>Cardueae</taxon>
        <taxon>Arctiinae</taxon>
        <taxon>Arctium</taxon>
    </lineage>
</organism>
<gene>
    <name evidence="1" type="ORF">L6452_01084</name>
</gene>
<protein>
    <submittedName>
        <fullName evidence="1">Uncharacterized protein</fullName>
    </submittedName>
</protein>
<name>A0ACB9FFP6_ARCLA</name>
<reference evidence="1 2" key="2">
    <citation type="journal article" date="2022" name="Mol. Ecol. Resour.">
        <title>The genomes of chicory, endive, great burdock and yacon provide insights into Asteraceae paleo-polyploidization history and plant inulin production.</title>
        <authorList>
            <person name="Fan W."/>
            <person name="Wang S."/>
            <person name="Wang H."/>
            <person name="Wang A."/>
            <person name="Jiang F."/>
            <person name="Liu H."/>
            <person name="Zhao H."/>
            <person name="Xu D."/>
            <person name="Zhang Y."/>
        </authorList>
    </citation>
    <scope>NUCLEOTIDE SEQUENCE [LARGE SCALE GENOMIC DNA]</scope>
    <source>
        <strain evidence="2">cv. Niubang</strain>
    </source>
</reference>
<dbReference type="Proteomes" id="UP001055879">
    <property type="component" value="Linkage Group LG01"/>
</dbReference>
<comment type="caution">
    <text evidence="1">The sequence shown here is derived from an EMBL/GenBank/DDBJ whole genome shotgun (WGS) entry which is preliminary data.</text>
</comment>
<dbReference type="EMBL" id="CM042047">
    <property type="protein sequence ID" value="KAI3769967.1"/>
    <property type="molecule type" value="Genomic_DNA"/>
</dbReference>
<keyword evidence="2" id="KW-1185">Reference proteome</keyword>
<reference evidence="2" key="1">
    <citation type="journal article" date="2022" name="Mol. Ecol. Resour.">
        <title>The genomes of chicory, endive, great burdock and yacon provide insights into Asteraceae palaeo-polyploidization history and plant inulin production.</title>
        <authorList>
            <person name="Fan W."/>
            <person name="Wang S."/>
            <person name="Wang H."/>
            <person name="Wang A."/>
            <person name="Jiang F."/>
            <person name="Liu H."/>
            <person name="Zhao H."/>
            <person name="Xu D."/>
            <person name="Zhang Y."/>
        </authorList>
    </citation>
    <scope>NUCLEOTIDE SEQUENCE [LARGE SCALE GENOMIC DNA]</scope>
    <source>
        <strain evidence="2">cv. Niubang</strain>
    </source>
</reference>
<sequence>MVPEALGNGGDIGVRQQWLGVDVGTDSDIDCGDARVGTRVLRNQHFTPTQSRFSDSSSDNAIPDLVIERRKSELKAKDE</sequence>
<evidence type="ECO:0000313" key="1">
    <source>
        <dbReference type="EMBL" id="KAI3769967.1"/>
    </source>
</evidence>
<evidence type="ECO:0000313" key="2">
    <source>
        <dbReference type="Proteomes" id="UP001055879"/>
    </source>
</evidence>
<accession>A0ACB9FFP6</accession>